<dbReference type="PANTHER" id="PTHR11360">
    <property type="entry name" value="MONOCARBOXYLATE TRANSPORTER"/>
    <property type="match status" value="1"/>
</dbReference>
<feature type="transmembrane region" description="Helical" evidence="4">
    <location>
        <begin position="43"/>
        <end position="68"/>
    </location>
</feature>
<dbReference type="PANTHER" id="PTHR11360:SF284">
    <property type="entry name" value="EG:103B4.3 PROTEIN-RELATED"/>
    <property type="match status" value="1"/>
</dbReference>
<evidence type="ECO:0000313" key="6">
    <source>
        <dbReference type="EMBL" id="ETW98700.1"/>
    </source>
</evidence>
<dbReference type="Gene3D" id="1.20.1250.20">
    <property type="entry name" value="MFS general substrate transporter like domains"/>
    <property type="match status" value="1"/>
</dbReference>
<feature type="transmembrane region" description="Helical" evidence="4">
    <location>
        <begin position="169"/>
        <end position="188"/>
    </location>
</feature>
<keyword evidence="7" id="KW-1185">Reference proteome</keyword>
<feature type="transmembrane region" description="Helical" evidence="4">
    <location>
        <begin position="326"/>
        <end position="347"/>
    </location>
</feature>
<dbReference type="HOGENOM" id="CLU_653527_0_0_7"/>
<feature type="transmembrane region" description="Helical" evidence="4">
    <location>
        <begin position="393"/>
        <end position="412"/>
    </location>
</feature>
<organism evidence="6 7">
    <name type="scientific">Entotheonella factor</name>
    <dbReference type="NCBI Taxonomy" id="1429438"/>
    <lineage>
        <taxon>Bacteria</taxon>
        <taxon>Pseudomonadati</taxon>
        <taxon>Nitrospinota/Tectimicrobiota group</taxon>
        <taxon>Candidatus Tectimicrobiota</taxon>
        <taxon>Candidatus Entotheonellia</taxon>
        <taxon>Candidatus Entotheonellales</taxon>
        <taxon>Candidatus Entotheonellaceae</taxon>
        <taxon>Candidatus Entotheonella</taxon>
    </lineage>
</organism>
<dbReference type="InterPro" id="IPR050327">
    <property type="entry name" value="Proton-linked_MCT"/>
</dbReference>
<dbReference type="PROSITE" id="PS50850">
    <property type="entry name" value="MFS"/>
    <property type="match status" value="1"/>
</dbReference>
<feature type="transmembrane region" description="Helical" evidence="4">
    <location>
        <begin position="301"/>
        <end position="320"/>
    </location>
</feature>
<dbReference type="InterPro" id="IPR011701">
    <property type="entry name" value="MFS"/>
</dbReference>
<sequence>MISVFYDRYYRWWVLLSMCVVIGTQSGIRLSFSVFLVTLRADFGWSAASISSVFSVYMLVQAACSPIVGWCLDRYGVRRVFPLAAVWVGGSLWLCSGTQNLAQFMLTYGVLLPIGQTGLTAGPVSVVLARWFPEMRSRAIALADVGAALGLGLYPLLSRWLIVSYGWRWAFVWLGASIVFLVVPITLWQRPAPADGLANRLEDGEAQPLGHREGHSRDAQARPSWTLRQAMRTMPFWMLFGTLLCMNLSSQVLNVHLMALLISVGVVANVAAGVVGLVNLVSLAGRLGLGWMADYMGRSPAFTVAIIFQMIGIVFLLGMTSANASWIIIAFVASFGLTKGSGGIVIASKAADVFHGDGLGRIYGVITMASGLAGALGPLWAGWLVDRTGQYTLAMWTSLIMAAGAIAGMWIVDAATAGPRRARAKDTA</sequence>
<evidence type="ECO:0000256" key="2">
    <source>
        <dbReference type="ARBA" id="ARBA00022989"/>
    </source>
</evidence>
<dbReference type="InterPro" id="IPR020846">
    <property type="entry name" value="MFS_dom"/>
</dbReference>
<keyword evidence="1 4" id="KW-0812">Transmembrane</keyword>
<dbReference type="InterPro" id="IPR036259">
    <property type="entry name" value="MFS_trans_sf"/>
</dbReference>
<comment type="caution">
    <text evidence="6">The sequence shown here is derived from an EMBL/GenBank/DDBJ whole genome shotgun (WGS) entry which is preliminary data.</text>
</comment>
<feature type="transmembrane region" description="Helical" evidence="4">
    <location>
        <begin position="12"/>
        <end position="37"/>
    </location>
</feature>
<dbReference type="Proteomes" id="UP000019141">
    <property type="component" value="Unassembled WGS sequence"/>
</dbReference>
<dbReference type="Pfam" id="PF07690">
    <property type="entry name" value="MFS_1"/>
    <property type="match status" value="1"/>
</dbReference>
<feature type="transmembrane region" description="Helical" evidence="4">
    <location>
        <begin position="236"/>
        <end position="253"/>
    </location>
</feature>
<feature type="transmembrane region" description="Helical" evidence="4">
    <location>
        <begin position="359"/>
        <end position="381"/>
    </location>
</feature>
<feature type="transmembrane region" description="Helical" evidence="4">
    <location>
        <begin position="259"/>
        <end position="281"/>
    </location>
</feature>
<evidence type="ECO:0000259" key="5">
    <source>
        <dbReference type="PROSITE" id="PS50850"/>
    </source>
</evidence>
<evidence type="ECO:0000313" key="7">
    <source>
        <dbReference type="Proteomes" id="UP000019141"/>
    </source>
</evidence>
<dbReference type="GO" id="GO:0022857">
    <property type="term" value="F:transmembrane transporter activity"/>
    <property type="evidence" value="ECO:0007669"/>
    <property type="project" value="InterPro"/>
</dbReference>
<feature type="transmembrane region" description="Helical" evidence="4">
    <location>
        <begin position="108"/>
        <end position="132"/>
    </location>
</feature>
<dbReference type="SUPFAM" id="SSF103473">
    <property type="entry name" value="MFS general substrate transporter"/>
    <property type="match status" value="1"/>
</dbReference>
<proteinExistence type="predicted"/>
<evidence type="ECO:0000256" key="3">
    <source>
        <dbReference type="ARBA" id="ARBA00023136"/>
    </source>
</evidence>
<feature type="transmembrane region" description="Helical" evidence="4">
    <location>
        <begin position="139"/>
        <end position="157"/>
    </location>
</feature>
<gene>
    <name evidence="6" type="ORF">ETSY1_17725</name>
</gene>
<keyword evidence="3 4" id="KW-0472">Membrane</keyword>
<evidence type="ECO:0000256" key="4">
    <source>
        <dbReference type="SAM" id="Phobius"/>
    </source>
</evidence>
<name>W4LLV4_ENTF1</name>
<feature type="domain" description="Major facilitator superfamily (MFS) profile" evidence="5">
    <location>
        <begin position="1"/>
        <end position="420"/>
    </location>
</feature>
<dbReference type="EMBL" id="AZHW01000529">
    <property type="protein sequence ID" value="ETW98700.1"/>
    <property type="molecule type" value="Genomic_DNA"/>
</dbReference>
<dbReference type="AlphaFoldDB" id="W4LLV4"/>
<reference evidence="6 7" key="1">
    <citation type="journal article" date="2014" name="Nature">
        <title>An environmental bacterial taxon with a large and distinct metabolic repertoire.</title>
        <authorList>
            <person name="Wilson M.C."/>
            <person name="Mori T."/>
            <person name="Ruckert C."/>
            <person name="Uria A.R."/>
            <person name="Helf M.J."/>
            <person name="Takada K."/>
            <person name="Gernert C."/>
            <person name="Steffens U.A."/>
            <person name="Heycke N."/>
            <person name="Schmitt S."/>
            <person name="Rinke C."/>
            <person name="Helfrich E.J."/>
            <person name="Brachmann A.O."/>
            <person name="Gurgui C."/>
            <person name="Wakimoto T."/>
            <person name="Kracht M."/>
            <person name="Crusemann M."/>
            <person name="Hentschel U."/>
            <person name="Abe I."/>
            <person name="Matsunaga S."/>
            <person name="Kalinowski J."/>
            <person name="Takeyama H."/>
            <person name="Piel J."/>
        </authorList>
    </citation>
    <scope>NUCLEOTIDE SEQUENCE [LARGE SCALE GENOMIC DNA]</scope>
    <source>
        <strain evidence="7">TSY1</strain>
    </source>
</reference>
<protein>
    <recommendedName>
        <fullName evidence="5">Major facilitator superfamily (MFS) profile domain-containing protein</fullName>
    </recommendedName>
</protein>
<evidence type="ECO:0000256" key="1">
    <source>
        <dbReference type="ARBA" id="ARBA00022692"/>
    </source>
</evidence>
<accession>W4LLV4</accession>
<keyword evidence="2 4" id="KW-1133">Transmembrane helix</keyword>
<dbReference type="CDD" id="cd17355">
    <property type="entry name" value="MFS_YcxA_like"/>
    <property type="match status" value="1"/>
</dbReference>